<dbReference type="PROSITE" id="PS00498">
    <property type="entry name" value="TYROSINASE_2"/>
    <property type="match status" value="1"/>
</dbReference>
<dbReference type="Gene3D" id="1.10.1280.10">
    <property type="entry name" value="Di-copper center containing domain from catechol oxidase"/>
    <property type="match status" value="1"/>
</dbReference>
<accession>A0A9N9CE55</accession>
<evidence type="ECO:0000256" key="2">
    <source>
        <dbReference type="ARBA" id="ARBA00009928"/>
    </source>
</evidence>
<evidence type="ECO:0000313" key="13">
    <source>
        <dbReference type="EMBL" id="CAG8596625.1"/>
    </source>
</evidence>
<comment type="catalytic activity">
    <reaction evidence="9">
        <text>2 L-dopa + O2 = 2 L-dopaquinone + 2 H2O</text>
        <dbReference type="Rhea" id="RHEA:34287"/>
        <dbReference type="ChEBI" id="CHEBI:15377"/>
        <dbReference type="ChEBI" id="CHEBI:15379"/>
        <dbReference type="ChEBI" id="CHEBI:57504"/>
        <dbReference type="ChEBI" id="CHEBI:57924"/>
        <dbReference type="EC" id="1.14.18.1"/>
    </reaction>
</comment>
<keyword evidence="6" id="KW-0186">Copper</keyword>
<keyword evidence="14" id="KW-1185">Reference proteome</keyword>
<evidence type="ECO:0000256" key="8">
    <source>
        <dbReference type="ARBA" id="ARBA00023101"/>
    </source>
</evidence>
<keyword evidence="4" id="KW-0479">Metal-binding</keyword>
<dbReference type="GO" id="GO:0046872">
    <property type="term" value="F:metal ion binding"/>
    <property type="evidence" value="ECO:0007669"/>
    <property type="project" value="UniProtKB-KW"/>
</dbReference>
<comment type="cofactor">
    <cofactor evidence="1">
        <name>Cu(2+)</name>
        <dbReference type="ChEBI" id="CHEBI:29036"/>
    </cofactor>
</comment>
<dbReference type="EC" id="1.14.18.1" evidence="3"/>
<dbReference type="InterPro" id="IPR002227">
    <property type="entry name" value="Tyrosinase_Cu-bd"/>
</dbReference>
<comment type="catalytic activity">
    <reaction evidence="10">
        <text>L-tyrosine + O2 = L-dopaquinone + H2O</text>
        <dbReference type="Rhea" id="RHEA:18117"/>
        <dbReference type="ChEBI" id="CHEBI:15377"/>
        <dbReference type="ChEBI" id="CHEBI:15379"/>
        <dbReference type="ChEBI" id="CHEBI:57924"/>
        <dbReference type="ChEBI" id="CHEBI:58315"/>
        <dbReference type="EC" id="1.14.18.1"/>
    </reaction>
</comment>
<dbReference type="Gene3D" id="2.60.310.20">
    <property type="match status" value="1"/>
</dbReference>
<dbReference type="PANTHER" id="PTHR11474:SF76">
    <property type="entry name" value="SHKT DOMAIN-CONTAINING PROTEIN"/>
    <property type="match status" value="1"/>
</dbReference>
<keyword evidence="5" id="KW-0560">Oxidoreductase</keyword>
<evidence type="ECO:0000259" key="11">
    <source>
        <dbReference type="PROSITE" id="PS00497"/>
    </source>
</evidence>
<evidence type="ECO:0000256" key="4">
    <source>
        <dbReference type="ARBA" id="ARBA00022723"/>
    </source>
</evidence>
<evidence type="ECO:0000256" key="5">
    <source>
        <dbReference type="ARBA" id="ARBA00023002"/>
    </source>
</evidence>
<evidence type="ECO:0000256" key="1">
    <source>
        <dbReference type="ARBA" id="ARBA00001973"/>
    </source>
</evidence>
<dbReference type="PROSITE" id="PS00497">
    <property type="entry name" value="TYROSINASE_1"/>
    <property type="match status" value="1"/>
</dbReference>
<dbReference type="InterPro" id="IPR008922">
    <property type="entry name" value="Di-copper_centre_dom_sf"/>
</dbReference>
<organism evidence="13 14">
    <name type="scientific">Funneliformis mosseae</name>
    <name type="common">Endomycorrhizal fungus</name>
    <name type="synonym">Glomus mosseae</name>
    <dbReference type="NCBI Taxonomy" id="27381"/>
    <lineage>
        <taxon>Eukaryota</taxon>
        <taxon>Fungi</taxon>
        <taxon>Fungi incertae sedis</taxon>
        <taxon>Mucoromycota</taxon>
        <taxon>Glomeromycotina</taxon>
        <taxon>Glomeromycetes</taxon>
        <taxon>Glomerales</taxon>
        <taxon>Glomeraceae</taxon>
        <taxon>Funneliformis</taxon>
    </lineage>
</organism>
<evidence type="ECO:0000313" key="14">
    <source>
        <dbReference type="Proteomes" id="UP000789375"/>
    </source>
</evidence>
<proteinExistence type="inferred from homology"/>
<keyword evidence="8" id="KW-0470">Melanin biosynthesis</keyword>
<evidence type="ECO:0000256" key="9">
    <source>
        <dbReference type="ARBA" id="ARBA00048233"/>
    </source>
</evidence>
<reference evidence="13" key="1">
    <citation type="submission" date="2021-06" db="EMBL/GenBank/DDBJ databases">
        <authorList>
            <person name="Kallberg Y."/>
            <person name="Tangrot J."/>
            <person name="Rosling A."/>
        </authorList>
    </citation>
    <scope>NUCLEOTIDE SEQUENCE</scope>
    <source>
        <strain evidence="13">87-6 pot B 2015</strain>
    </source>
</reference>
<dbReference type="Pfam" id="PF00264">
    <property type="entry name" value="Tyrosinase"/>
    <property type="match status" value="1"/>
</dbReference>
<name>A0A9N9CE55_FUNMO</name>
<gene>
    <name evidence="13" type="ORF">FMOSSE_LOCUS8724</name>
</gene>
<dbReference type="Pfam" id="PF18132">
    <property type="entry name" value="Tyrosinase_C"/>
    <property type="match status" value="1"/>
</dbReference>
<dbReference type="EMBL" id="CAJVPP010002335">
    <property type="protein sequence ID" value="CAG8596625.1"/>
    <property type="molecule type" value="Genomic_DNA"/>
</dbReference>
<feature type="domain" description="Tyrosinase copper-binding" evidence="11">
    <location>
        <begin position="132"/>
        <end position="150"/>
    </location>
</feature>
<comment type="similarity">
    <text evidence="2">Belongs to the tyrosinase family.</text>
</comment>
<evidence type="ECO:0000259" key="12">
    <source>
        <dbReference type="PROSITE" id="PS00498"/>
    </source>
</evidence>
<feature type="domain" description="Tyrosinase copper-binding" evidence="12">
    <location>
        <begin position="360"/>
        <end position="371"/>
    </location>
</feature>
<dbReference type="GO" id="GO:0042438">
    <property type="term" value="P:melanin biosynthetic process"/>
    <property type="evidence" value="ECO:0007669"/>
    <property type="project" value="UniProtKB-KW"/>
</dbReference>
<dbReference type="PANTHER" id="PTHR11474">
    <property type="entry name" value="TYROSINASE FAMILY MEMBER"/>
    <property type="match status" value="1"/>
</dbReference>
<keyword evidence="7" id="KW-0503">Monooxygenase</keyword>
<sequence>MAFCDKLGESLSEYVNYLALEEDMEDLLSHVSIRSLPIKSKKEHVIVKPFDTVQVRLPIEVLMSNSNYKKQKDLFLQGFAAVQQRDADDPRSFCAVAGIHGLPYKPYDLFHDEQEPSTDYHGEKHRWGGYCHHGDILFPTWHRPYVLLLEMLIYDAAEEMINNNPDIYRPGDKETEEYKQELEKLRFPYWDWASPSTLVQGLPSVLTDEYVLVDNPVRKKIKIRNPLRAFTLPVNLGTLSLVGDIANPTQRPYIPEGNVTPYTPAGYATTRHPSINYISNVDKTSLNVVTFCSSVFRPTLYQALLVKDWRHFSNHGDKYSEEFDEDYGHYSSIEVVHDALHDAIGGIGGHMSYPDVSGFDPIFFLHHCNVDRLIAIWQACHPDAWIVGNAVTEGTFTDKPDAPIDENTYLTPFRKTDDKYWTSKDVRNIADLGYTYPELECEITHPKIFLFEMLKYYHPNRFLRYHWQLNLIVKKFQVGSPFQIRVFLDKPDASASTPLSSPNFAGLLSIFARGRETYCGNCNAHPDLNVKGHVDLTLCMKRLSIDLNPEKAADTPSLLAKQIKIIAVSKDGSEISLHDAGLIFAYYVVVDEFSDHPLEWKEIYRNIVYPPKIRDSE</sequence>
<evidence type="ECO:0000256" key="10">
    <source>
        <dbReference type="ARBA" id="ARBA00048881"/>
    </source>
</evidence>
<comment type="caution">
    <text evidence="13">The sequence shown here is derived from an EMBL/GenBank/DDBJ whole genome shotgun (WGS) entry which is preliminary data.</text>
</comment>
<dbReference type="GO" id="GO:0004503">
    <property type="term" value="F:tyrosinase activity"/>
    <property type="evidence" value="ECO:0007669"/>
    <property type="project" value="UniProtKB-EC"/>
</dbReference>
<dbReference type="InterPro" id="IPR050316">
    <property type="entry name" value="Tyrosinase/Hemocyanin"/>
</dbReference>
<dbReference type="Proteomes" id="UP000789375">
    <property type="component" value="Unassembled WGS sequence"/>
</dbReference>
<dbReference type="PRINTS" id="PR00092">
    <property type="entry name" value="TYROSINASE"/>
</dbReference>
<dbReference type="InterPro" id="IPR041640">
    <property type="entry name" value="Tyrosinase_C"/>
</dbReference>
<dbReference type="SUPFAM" id="SSF48056">
    <property type="entry name" value="Di-copper centre-containing domain"/>
    <property type="match status" value="1"/>
</dbReference>
<evidence type="ECO:0000256" key="3">
    <source>
        <dbReference type="ARBA" id="ARBA00011906"/>
    </source>
</evidence>
<dbReference type="AlphaFoldDB" id="A0A9N9CE55"/>
<protein>
    <recommendedName>
        <fullName evidence="3">tyrosinase</fullName>
        <ecNumber evidence="3">1.14.18.1</ecNumber>
    </recommendedName>
</protein>
<evidence type="ECO:0000256" key="6">
    <source>
        <dbReference type="ARBA" id="ARBA00023008"/>
    </source>
</evidence>
<evidence type="ECO:0000256" key="7">
    <source>
        <dbReference type="ARBA" id="ARBA00023033"/>
    </source>
</evidence>